<evidence type="ECO:0000313" key="1">
    <source>
        <dbReference type="EMBL" id="MFN1217693.1"/>
    </source>
</evidence>
<proteinExistence type="predicted"/>
<dbReference type="EMBL" id="JBJXVJ010000002">
    <property type="protein sequence ID" value="MFN1217693.1"/>
    <property type="molecule type" value="Genomic_DNA"/>
</dbReference>
<keyword evidence="2" id="KW-1185">Reference proteome</keyword>
<comment type="caution">
    <text evidence="1">The sequence shown here is derived from an EMBL/GenBank/DDBJ whole genome shotgun (WGS) entry which is preliminary data.</text>
</comment>
<dbReference type="Proteomes" id="UP001634154">
    <property type="component" value="Unassembled WGS sequence"/>
</dbReference>
<gene>
    <name evidence="1" type="ORF">ACKW6Q_12060</name>
</gene>
<reference evidence="1 2" key="1">
    <citation type="submission" date="2024-12" db="EMBL/GenBank/DDBJ databases">
        <title>Draft genome sequence of Chryseobacterium kwangjuense AG447.</title>
        <authorList>
            <person name="Cheptsov V.S."/>
            <person name="Belov A."/>
            <person name="Zavarzina A.G."/>
        </authorList>
    </citation>
    <scope>NUCLEOTIDE SEQUENCE [LARGE SCALE GENOMIC DNA]</scope>
    <source>
        <strain evidence="1 2">AG447</strain>
    </source>
</reference>
<accession>A0ABW9K2Z3</accession>
<name>A0ABW9K2Z3_9FLAO</name>
<sequence length="53" mass="6159">MEMEFKTVDIDIEEIISFFKKEDGIELSTEEATEIAAFFNLIINITMKSILKE</sequence>
<evidence type="ECO:0000313" key="2">
    <source>
        <dbReference type="Proteomes" id="UP001634154"/>
    </source>
</evidence>
<protein>
    <submittedName>
        <fullName evidence="1">Uncharacterized protein</fullName>
    </submittedName>
</protein>
<organism evidence="1 2">
    <name type="scientific">Chryseobacterium kwangjuense</name>
    <dbReference type="NCBI Taxonomy" id="267125"/>
    <lineage>
        <taxon>Bacteria</taxon>
        <taxon>Pseudomonadati</taxon>
        <taxon>Bacteroidota</taxon>
        <taxon>Flavobacteriia</taxon>
        <taxon>Flavobacteriales</taxon>
        <taxon>Weeksellaceae</taxon>
        <taxon>Chryseobacterium group</taxon>
        <taxon>Chryseobacterium</taxon>
    </lineage>
</organism>
<dbReference type="RefSeq" id="WP_409356858.1">
    <property type="nucleotide sequence ID" value="NZ_JBJXVJ010000002.1"/>
</dbReference>